<protein>
    <recommendedName>
        <fullName evidence="1">Protein kinase domain-containing protein</fullName>
    </recommendedName>
</protein>
<feature type="domain" description="Protein kinase" evidence="1">
    <location>
        <begin position="58"/>
        <end position="302"/>
    </location>
</feature>
<accession>A0A1D3D417</accession>
<dbReference type="VEuPathDB" id="ToxoDB:LOC113146803"/>
<dbReference type="GO" id="GO:0004672">
    <property type="term" value="F:protein kinase activity"/>
    <property type="evidence" value="ECO:0007669"/>
    <property type="project" value="InterPro"/>
</dbReference>
<dbReference type="SUPFAM" id="SSF56112">
    <property type="entry name" value="Protein kinase-like (PK-like)"/>
    <property type="match status" value="1"/>
</dbReference>
<evidence type="ECO:0000313" key="3">
    <source>
        <dbReference type="Proteomes" id="UP000095192"/>
    </source>
</evidence>
<dbReference type="InterPro" id="IPR000719">
    <property type="entry name" value="Prot_kinase_dom"/>
</dbReference>
<dbReference type="VEuPathDB" id="ToxoDB:LOC34619325"/>
<proteinExistence type="predicted"/>
<dbReference type="EMBL" id="JROU02000840">
    <property type="protein sequence ID" value="OEH78164.1"/>
    <property type="molecule type" value="Genomic_DNA"/>
</dbReference>
<name>A0A1D3D417_9EIME</name>
<gene>
    <name evidence="2" type="ORF">cyc_02479</name>
</gene>
<keyword evidence="3" id="KW-1185">Reference proteome</keyword>
<dbReference type="Proteomes" id="UP000095192">
    <property type="component" value="Unassembled WGS sequence"/>
</dbReference>
<dbReference type="InterPro" id="IPR011009">
    <property type="entry name" value="Kinase-like_dom_sf"/>
</dbReference>
<evidence type="ECO:0000313" key="2">
    <source>
        <dbReference type="EMBL" id="OEH78164.1"/>
    </source>
</evidence>
<dbReference type="GO" id="GO:0005524">
    <property type="term" value="F:ATP binding"/>
    <property type="evidence" value="ECO:0007669"/>
    <property type="project" value="InterPro"/>
</dbReference>
<organism evidence="2 3">
    <name type="scientific">Cyclospora cayetanensis</name>
    <dbReference type="NCBI Taxonomy" id="88456"/>
    <lineage>
        <taxon>Eukaryota</taxon>
        <taxon>Sar</taxon>
        <taxon>Alveolata</taxon>
        <taxon>Apicomplexa</taxon>
        <taxon>Conoidasida</taxon>
        <taxon>Coccidia</taxon>
        <taxon>Eucoccidiorida</taxon>
        <taxon>Eimeriorina</taxon>
        <taxon>Eimeriidae</taxon>
        <taxon>Cyclospora</taxon>
    </lineage>
</organism>
<comment type="caution">
    <text evidence="2">The sequence shown here is derived from an EMBL/GenBank/DDBJ whole genome shotgun (WGS) entry which is preliminary data.</text>
</comment>
<dbReference type="VEuPathDB" id="ToxoDB:cyc_02479"/>
<dbReference type="AlphaFoldDB" id="A0A1D3D417"/>
<reference evidence="2 3" key="1">
    <citation type="journal article" date="2016" name="BMC Genomics">
        <title>Comparative genomics reveals Cyclospora cayetanensis possesses coccidia-like metabolism and invasion components but unique surface antigens.</title>
        <authorList>
            <person name="Liu S."/>
            <person name="Wang L."/>
            <person name="Zheng H."/>
            <person name="Xu Z."/>
            <person name="Roellig D.M."/>
            <person name="Li N."/>
            <person name="Frace M.A."/>
            <person name="Tang K."/>
            <person name="Arrowood M.J."/>
            <person name="Moss D.M."/>
            <person name="Zhang L."/>
            <person name="Feng Y."/>
            <person name="Xiao L."/>
        </authorList>
    </citation>
    <scope>NUCLEOTIDE SEQUENCE [LARGE SCALE GENOMIC DNA]</scope>
    <source>
        <strain evidence="2 3">CHN_HEN01</strain>
    </source>
</reference>
<dbReference type="Gene3D" id="1.10.510.10">
    <property type="entry name" value="Transferase(Phosphotransferase) domain 1"/>
    <property type="match status" value="1"/>
</dbReference>
<evidence type="ECO:0000259" key="1">
    <source>
        <dbReference type="PROSITE" id="PS50011"/>
    </source>
</evidence>
<sequence length="302" mass="33053">MQLTSNSVNLPSSAGATPATADPTVCAASYAISQTVDVILPILGGQDSLQTLACVCRCLRMAVLSSSAWGGILEREGLLSVVTLKSQELSERRSKGRVYAGFVPAVILRQQRQLQRDHAFAATTACTSTSSTSKTDERREELPIVRYVGAELKGSMLHVCTQFHRRNLRSYWRELQEAGCLSLGGGRFLRWGALRLLEGLLTSLRFLHKRGVLHRNIKPDNILLSLPGDAHPRVAFASISKEAAENCLSAFDFFDSTVGAPCVKLSDLAMGRLLDYKNILEIVNARSARVSECLTRHRSCCC</sequence>
<dbReference type="InParanoid" id="A0A1D3D417"/>
<dbReference type="PROSITE" id="PS50011">
    <property type="entry name" value="PROTEIN_KINASE_DOM"/>
    <property type="match status" value="1"/>
</dbReference>